<dbReference type="AlphaFoldDB" id="A0A7C4M3H9"/>
<gene>
    <name evidence="1" type="ORF">ENT43_04195</name>
</gene>
<comment type="caution">
    <text evidence="1">The sequence shown here is derived from an EMBL/GenBank/DDBJ whole genome shotgun (WGS) entry which is preliminary data.</text>
</comment>
<sequence>MTSEKQIKANRENAQKGGIKSAEGKAIVRFNSLKHGLTSVILSDYDNGIDFDEISNKLIEELDPSNLIERMLVERIAINYLRMVRAIKIEKNLFNSSTNPYRITKKYKNEKAGEEFEEQYEIYEKRLKNWENDVYPLTPLALKDIPKPVEPIEPEHKWIIKGVNREFSENELEVIANTLNRYYVSAENRFYKALREFRGYKKQNKD</sequence>
<organism evidence="1">
    <name type="scientific">candidate division CPR3 bacterium</name>
    <dbReference type="NCBI Taxonomy" id="2268181"/>
    <lineage>
        <taxon>Bacteria</taxon>
        <taxon>Bacteria division CPR3</taxon>
    </lineage>
</organism>
<accession>A0A7C4M3H9</accession>
<evidence type="ECO:0000313" key="1">
    <source>
        <dbReference type="EMBL" id="HGT71433.1"/>
    </source>
</evidence>
<name>A0A7C4M3H9_UNCC3</name>
<dbReference type="EMBL" id="DSYQ01000028">
    <property type="protein sequence ID" value="HGT71433.1"/>
    <property type="molecule type" value="Genomic_DNA"/>
</dbReference>
<protein>
    <submittedName>
        <fullName evidence="1">Uncharacterized protein</fullName>
    </submittedName>
</protein>
<proteinExistence type="predicted"/>
<reference evidence="1" key="1">
    <citation type="journal article" date="2020" name="mSystems">
        <title>Genome- and Community-Level Interaction Insights into Carbon Utilization and Element Cycling Functions of Hydrothermarchaeota in Hydrothermal Sediment.</title>
        <authorList>
            <person name="Zhou Z."/>
            <person name="Liu Y."/>
            <person name="Xu W."/>
            <person name="Pan J."/>
            <person name="Luo Z.H."/>
            <person name="Li M."/>
        </authorList>
    </citation>
    <scope>NUCLEOTIDE SEQUENCE [LARGE SCALE GENOMIC DNA]</scope>
    <source>
        <strain evidence="1">SpSt-579</strain>
    </source>
</reference>